<dbReference type="PANTHER" id="PTHR30251">
    <property type="entry name" value="PILUS ASSEMBLY CHAPERONE"/>
    <property type="match status" value="1"/>
</dbReference>
<dbReference type="Proteomes" id="UP000315235">
    <property type="component" value="Unassembled WGS sequence"/>
</dbReference>
<name>A0A553GXM2_9PSED</name>
<feature type="domain" description="Pili assembly chaperone N-terminal" evidence="1">
    <location>
        <begin position="47"/>
        <end position="154"/>
    </location>
</feature>
<accession>A0A553GXM2</accession>
<reference evidence="2 3" key="1">
    <citation type="submission" date="2019-07" db="EMBL/GenBank/DDBJ databases">
        <title>Pseudomonas mangiferae sp. nov., isolated from bark of mango tree in Thailand.</title>
        <authorList>
            <person name="Srisuk N."/>
            <person name="Anurat P."/>
        </authorList>
    </citation>
    <scope>NUCLEOTIDE SEQUENCE [LARGE SCALE GENOMIC DNA]</scope>
    <source>
        <strain evidence="2 3">DMKU_BBB3-04</strain>
    </source>
</reference>
<organism evidence="2 3">
    <name type="scientific">Pseudomonas mangiferae</name>
    <dbReference type="NCBI Taxonomy" id="2593654"/>
    <lineage>
        <taxon>Bacteria</taxon>
        <taxon>Pseudomonadati</taxon>
        <taxon>Pseudomonadota</taxon>
        <taxon>Gammaproteobacteria</taxon>
        <taxon>Pseudomonadales</taxon>
        <taxon>Pseudomonadaceae</taxon>
        <taxon>Pseudomonas</taxon>
    </lineage>
</organism>
<comment type="caution">
    <text evidence="2">The sequence shown here is derived from an EMBL/GenBank/DDBJ whole genome shotgun (WGS) entry which is preliminary data.</text>
</comment>
<dbReference type="InterPro" id="IPR050643">
    <property type="entry name" value="Periplasmic_pilus_chap"/>
</dbReference>
<dbReference type="RefSeq" id="WP_143488973.1">
    <property type="nucleotide sequence ID" value="NZ_VJOY01000009.1"/>
</dbReference>
<dbReference type="InterPro" id="IPR013783">
    <property type="entry name" value="Ig-like_fold"/>
</dbReference>
<dbReference type="GO" id="GO:0071555">
    <property type="term" value="P:cell wall organization"/>
    <property type="evidence" value="ECO:0007669"/>
    <property type="project" value="InterPro"/>
</dbReference>
<dbReference type="AlphaFoldDB" id="A0A553GXM2"/>
<evidence type="ECO:0000313" key="2">
    <source>
        <dbReference type="EMBL" id="TRX74235.1"/>
    </source>
</evidence>
<dbReference type="Pfam" id="PF00345">
    <property type="entry name" value="PapD_N"/>
    <property type="match status" value="1"/>
</dbReference>
<dbReference type="PANTHER" id="PTHR30251:SF4">
    <property type="entry name" value="SLR1668 PROTEIN"/>
    <property type="match status" value="1"/>
</dbReference>
<dbReference type="SUPFAM" id="SSF49354">
    <property type="entry name" value="PapD-like"/>
    <property type="match status" value="1"/>
</dbReference>
<protein>
    <submittedName>
        <fullName evidence="2">Molecular chaperone</fullName>
    </submittedName>
</protein>
<sequence>MCQNAPHTPTRHPPAWRHLLVATLLLAAPTAWAATSILIWPINPLIEGDRKAAALWLENRGEKPVSLQVRVFDWHQQERTDGLEPQRAVVGSPPVTEVQPGKQQMVRLILREPVSAGREHAYRVLVDEMLTPDSQGNADLGVQFQMRYSVPLFVIGSGARVDLRGTEEPGRLRPQLRYRISEAGGTRYLSVRNVGDAHARLSAVRLVQGSRAFSISDGLLGYVLAGAEMRWPLPREMPAGAGVLEARVNDADQPVRLAAD</sequence>
<gene>
    <name evidence="2" type="ORF">FM069_13965</name>
</gene>
<dbReference type="Gene3D" id="2.60.40.10">
    <property type="entry name" value="Immunoglobulins"/>
    <property type="match status" value="1"/>
</dbReference>
<dbReference type="EMBL" id="VJOY01000009">
    <property type="protein sequence ID" value="TRX74235.1"/>
    <property type="molecule type" value="Genomic_DNA"/>
</dbReference>
<evidence type="ECO:0000259" key="1">
    <source>
        <dbReference type="Pfam" id="PF00345"/>
    </source>
</evidence>
<keyword evidence="3" id="KW-1185">Reference proteome</keyword>
<evidence type="ECO:0000313" key="3">
    <source>
        <dbReference type="Proteomes" id="UP000315235"/>
    </source>
</evidence>
<dbReference type="InterPro" id="IPR016147">
    <property type="entry name" value="Pili_assmbl_chaperone_N"/>
</dbReference>
<dbReference type="OrthoDB" id="511700at2"/>
<dbReference type="InterPro" id="IPR008962">
    <property type="entry name" value="PapD-like_sf"/>
</dbReference>
<dbReference type="GO" id="GO:0030288">
    <property type="term" value="C:outer membrane-bounded periplasmic space"/>
    <property type="evidence" value="ECO:0007669"/>
    <property type="project" value="InterPro"/>
</dbReference>
<proteinExistence type="predicted"/>